<dbReference type="NCBIfam" id="NF003009">
    <property type="entry name" value="PRK03826.1"/>
    <property type="match status" value="1"/>
</dbReference>
<evidence type="ECO:0000256" key="3">
    <source>
        <dbReference type="ARBA" id="ARBA00001941"/>
    </source>
</evidence>
<proteinExistence type="predicted"/>
<dbReference type="EMBL" id="JAEPRJ010000001">
    <property type="protein sequence ID" value="MBK5898325.1"/>
    <property type="molecule type" value="Genomic_DNA"/>
</dbReference>
<keyword evidence="6" id="KW-0479">Metal-binding</keyword>
<dbReference type="Gene3D" id="1.10.3210.10">
    <property type="entry name" value="Hypothetical protein af1432"/>
    <property type="match status" value="1"/>
</dbReference>
<keyword evidence="10" id="KW-1185">Reference proteome</keyword>
<name>A0ABS1J2D7_9FIRM</name>
<dbReference type="InterPro" id="IPR006674">
    <property type="entry name" value="HD_domain"/>
</dbReference>
<comment type="cofactor">
    <cofactor evidence="2">
        <name>Mn(2+)</name>
        <dbReference type="ChEBI" id="CHEBI:29035"/>
    </cofactor>
</comment>
<dbReference type="RefSeq" id="WP_208429754.1">
    <property type="nucleotide sequence ID" value="NZ_JAEPRJ010000001.1"/>
</dbReference>
<comment type="subunit">
    <text evidence="4">Homodimer.</text>
</comment>
<keyword evidence="7 9" id="KW-0378">Hydrolase</keyword>
<organism evidence="9 10">
    <name type="scientific">Catonella massiliensis</name>
    <dbReference type="NCBI Taxonomy" id="2799636"/>
    <lineage>
        <taxon>Bacteria</taxon>
        <taxon>Bacillati</taxon>
        <taxon>Bacillota</taxon>
        <taxon>Clostridia</taxon>
        <taxon>Lachnospirales</taxon>
        <taxon>Lachnospiraceae</taxon>
        <taxon>Catonella</taxon>
    </lineage>
</organism>
<dbReference type="Proteomes" id="UP000604730">
    <property type="component" value="Unassembled WGS sequence"/>
</dbReference>
<evidence type="ECO:0000256" key="1">
    <source>
        <dbReference type="ARBA" id="ARBA00001638"/>
    </source>
</evidence>
<dbReference type="EC" id="3.1.3.89" evidence="5"/>
<accession>A0ABS1J2D7</accession>
<dbReference type="SUPFAM" id="SSF109604">
    <property type="entry name" value="HD-domain/PDEase-like"/>
    <property type="match status" value="1"/>
</dbReference>
<dbReference type="Pfam" id="PF12917">
    <property type="entry name" value="YfbR-like"/>
    <property type="match status" value="1"/>
</dbReference>
<comment type="caution">
    <text evidence="9">The sequence shown here is derived from an EMBL/GenBank/DDBJ whole genome shotgun (WGS) entry which is preliminary data.</text>
</comment>
<evidence type="ECO:0000256" key="5">
    <source>
        <dbReference type="ARBA" id="ARBA00012964"/>
    </source>
</evidence>
<dbReference type="SMART" id="SM00471">
    <property type="entry name" value="HDc"/>
    <property type="match status" value="1"/>
</dbReference>
<dbReference type="InterPro" id="IPR003607">
    <property type="entry name" value="HD/PDEase_dom"/>
</dbReference>
<evidence type="ECO:0000256" key="6">
    <source>
        <dbReference type="ARBA" id="ARBA00022723"/>
    </source>
</evidence>
<evidence type="ECO:0000259" key="8">
    <source>
        <dbReference type="PROSITE" id="PS51831"/>
    </source>
</evidence>
<feature type="domain" description="HD" evidence="8">
    <location>
        <begin position="31"/>
        <end position="143"/>
    </location>
</feature>
<gene>
    <name evidence="9" type="primary">yfbR</name>
    <name evidence="9" type="ORF">JJN12_11130</name>
</gene>
<protein>
    <recommendedName>
        <fullName evidence="5">5'-deoxynucleotidase</fullName>
        <ecNumber evidence="5">3.1.3.89</ecNumber>
    </recommendedName>
</protein>
<dbReference type="GO" id="GO:0002953">
    <property type="term" value="F:5'-deoxynucleotidase activity"/>
    <property type="evidence" value="ECO:0007669"/>
    <property type="project" value="UniProtKB-EC"/>
</dbReference>
<evidence type="ECO:0000313" key="9">
    <source>
        <dbReference type="EMBL" id="MBK5898325.1"/>
    </source>
</evidence>
<evidence type="ECO:0000256" key="2">
    <source>
        <dbReference type="ARBA" id="ARBA00001936"/>
    </source>
</evidence>
<comment type="catalytic activity">
    <reaction evidence="1">
        <text>a 2'-deoxyribonucleoside 5'-phosphate + H2O = a 2'-deoxyribonucleoside + phosphate</text>
        <dbReference type="Rhea" id="RHEA:36167"/>
        <dbReference type="ChEBI" id="CHEBI:15377"/>
        <dbReference type="ChEBI" id="CHEBI:18274"/>
        <dbReference type="ChEBI" id="CHEBI:43474"/>
        <dbReference type="ChEBI" id="CHEBI:65317"/>
        <dbReference type="EC" id="3.1.3.89"/>
    </reaction>
</comment>
<dbReference type="PANTHER" id="PTHR11845:SF13">
    <property type="entry name" value="5'-DEOXYNUCLEOTIDASE HDDC2"/>
    <property type="match status" value="1"/>
</dbReference>
<reference evidence="9 10" key="1">
    <citation type="submission" date="2021-01" db="EMBL/GenBank/DDBJ databases">
        <title>Isolation and description of Catonella massiliensis sp. nov., a novel Catonella species, isolated from a stable periodontitis subject.</title>
        <authorList>
            <person name="Antezack A."/>
            <person name="Boxberger M."/>
            <person name="La Scola B."/>
            <person name="Monnet-Corti V."/>
        </authorList>
    </citation>
    <scope>NUCLEOTIDE SEQUENCE [LARGE SCALE GENOMIC DNA]</scope>
    <source>
        <strain evidence="9 10">Marseille-Q4567</strain>
    </source>
</reference>
<dbReference type="CDD" id="cd00077">
    <property type="entry name" value="HDc"/>
    <property type="match status" value="1"/>
</dbReference>
<dbReference type="InterPro" id="IPR039356">
    <property type="entry name" value="YfbR/HDDC2"/>
</dbReference>
<sequence>MKEDYSFFAMMSRLKYINRWALMRNSREENLSEHSLEVALLSHALCTIGNKRLGKVLNADRAALIGLYHDATEIITGDMPTPVKYFNSDIKSIYKEIEHTACEKLLSILPEDLRDEYEEILEPSDEYSYEKALVKAADKLSAYIKCLDEKQAGNNEFLQAEKATFKAVKELNLEEVEIFLREFMPAYSRTLDEACLL</sequence>
<dbReference type="PANTHER" id="PTHR11845">
    <property type="entry name" value="5'-DEOXYNUCLEOTIDASE HDDC2"/>
    <property type="match status" value="1"/>
</dbReference>
<evidence type="ECO:0000256" key="7">
    <source>
        <dbReference type="ARBA" id="ARBA00022801"/>
    </source>
</evidence>
<evidence type="ECO:0000313" key="10">
    <source>
        <dbReference type="Proteomes" id="UP000604730"/>
    </source>
</evidence>
<dbReference type="PROSITE" id="PS51831">
    <property type="entry name" value="HD"/>
    <property type="match status" value="1"/>
</dbReference>
<evidence type="ECO:0000256" key="4">
    <source>
        <dbReference type="ARBA" id="ARBA00011738"/>
    </source>
</evidence>
<comment type="cofactor">
    <cofactor evidence="3">
        <name>Co(2+)</name>
        <dbReference type="ChEBI" id="CHEBI:48828"/>
    </cofactor>
</comment>